<gene>
    <name evidence="1" type="ORF">VLY81_09295</name>
</gene>
<keyword evidence="2" id="KW-1185">Reference proteome</keyword>
<dbReference type="InterPro" id="IPR003749">
    <property type="entry name" value="ThiS/MoaD-like"/>
</dbReference>
<evidence type="ECO:0000313" key="1">
    <source>
        <dbReference type="EMBL" id="WRP13642.1"/>
    </source>
</evidence>
<sequence length="92" mass="10032">MAVTVRIPQLLRNLTNGEREVQVEATTLREAIEALNARYPGLRQRLLDSDGQLLRYVNLFVDDQDARLLSGLDTPLAQGAEVAIVPAMAGGC</sequence>
<dbReference type="EMBL" id="CP141614">
    <property type="protein sequence ID" value="WRP13642.1"/>
    <property type="molecule type" value="Genomic_DNA"/>
</dbReference>
<evidence type="ECO:0000313" key="2">
    <source>
        <dbReference type="Proteomes" id="UP001333102"/>
    </source>
</evidence>
<dbReference type="PANTHER" id="PTHR38031:SF1">
    <property type="entry name" value="SULFUR CARRIER PROTEIN CYSO"/>
    <property type="match status" value="1"/>
</dbReference>
<dbReference type="InterPro" id="IPR012675">
    <property type="entry name" value="Beta-grasp_dom_sf"/>
</dbReference>
<accession>A0ABZ1BND5</accession>
<dbReference type="InterPro" id="IPR016155">
    <property type="entry name" value="Mopterin_synth/thiamin_S_b"/>
</dbReference>
<dbReference type="Gene3D" id="3.10.20.30">
    <property type="match status" value="1"/>
</dbReference>
<dbReference type="Pfam" id="PF02597">
    <property type="entry name" value="ThiS"/>
    <property type="match status" value="1"/>
</dbReference>
<proteinExistence type="predicted"/>
<protein>
    <submittedName>
        <fullName evidence="1">MoaD/ThiS family protein</fullName>
    </submittedName>
</protein>
<name>A0ABZ1BND5_9FIRM</name>
<organism evidence="1 2">
    <name type="scientific">Geochorda subterranea</name>
    <dbReference type="NCBI Taxonomy" id="3109564"/>
    <lineage>
        <taxon>Bacteria</taxon>
        <taxon>Bacillati</taxon>
        <taxon>Bacillota</taxon>
        <taxon>Limnochordia</taxon>
        <taxon>Limnochordales</taxon>
        <taxon>Geochordaceae</taxon>
        <taxon>Geochorda</taxon>
    </lineage>
</organism>
<dbReference type="Proteomes" id="UP001333102">
    <property type="component" value="Chromosome"/>
</dbReference>
<dbReference type="RefSeq" id="WP_324667887.1">
    <property type="nucleotide sequence ID" value="NZ_CP141614.1"/>
</dbReference>
<reference evidence="2" key="1">
    <citation type="submission" date="2023-12" db="EMBL/GenBank/DDBJ databases">
        <title>Novel isolates from deep terrestrial aquifers shed light on the physiology and ecology of the class Limnochordia.</title>
        <authorList>
            <person name="Karnachuk O.V."/>
            <person name="Lukina A.P."/>
            <person name="Avakyan M.R."/>
            <person name="Kadnikov V."/>
            <person name="Begmatov S."/>
            <person name="Beletsky A.V."/>
            <person name="Mardanov A.V."/>
            <person name="Ravin N.V."/>
        </authorList>
    </citation>
    <scope>NUCLEOTIDE SEQUENCE [LARGE SCALE GENOMIC DNA]</scope>
    <source>
        <strain evidence="2">LN</strain>
    </source>
</reference>
<dbReference type="InterPro" id="IPR052045">
    <property type="entry name" value="Sulfur_Carrier/Prot_Modifier"/>
</dbReference>
<dbReference type="SUPFAM" id="SSF54285">
    <property type="entry name" value="MoaD/ThiS"/>
    <property type="match status" value="1"/>
</dbReference>
<dbReference type="PANTHER" id="PTHR38031">
    <property type="entry name" value="SULFUR CARRIER PROTEIN SLR0821-RELATED"/>
    <property type="match status" value="1"/>
</dbReference>